<dbReference type="Pfam" id="PF18945">
    <property type="entry name" value="VipB_2"/>
    <property type="match status" value="1"/>
</dbReference>
<evidence type="ECO:0000313" key="3">
    <source>
        <dbReference type="EMBL" id="QTA81199.1"/>
    </source>
</evidence>
<dbReference type="RefSeq" id="WP_207687268.1">
    <property type="nucleotide sequence ID" value="NZ_CP061799.1"/>
</dbReference>
<keyword evidence="4" id="KW-1185">Reference proteome</keyword>
<dbReference type="InterPro" id="IPR010269">
    <property type="entry name" value="T6SS_TssC-like"/>
</dbReference>
<dbReference type="InterPro" id="IPR044031">
    <property type="entry name" value="TssC1_N"/>
</dbReference>
<evidence type="ECO:0000259" key="2">
    <source>
        <dbReference type="Pfam" id="PF18945"/>
    </source>
</evidence>
<evidence type="ECO:0000259" key="1">
    <source>
        <dbReference type="Pfam" id="PF05943"/>
    </source>
</evidence>
<name>A0A975B900_9BACT</name>
<dbReference type="Proteomes" id="UP000663720">
    <property type="component" value="Chromosome"/>
</dbReference>
<sequence length="502" mass="56738">MAEETQTQEKTEQAAESLDLKRFLSSMRLKTEISEPVPMIQDDFQVVAADVSDEDRFLSSMAALLLNVDVSERRLDKGKILEVIARIDKMVNDQLNEIIHNEQFKQVESAWLSLNNLIQTTNFKANIMIDVLDVSKDELAEDFEANAVDITSSALFKKVYVAEYDQYGGKPYGAIIGGYELDHTPADEFWLKIMGKIAAASHAPFIGSVSPKFFGCETIEELSAIKDLEGLMNQPKYASWNKLRESEEAAYVGLALPRYIVRLPYSPTTNPCRELNFEEKIQGDNSADYLWGSAVIPFAQNMVRSFEQSGWCQYLRGPKGGGLVRGLPVHMFNIRGEDEMKVPVEMVIPDYRELEYANAGFMPMVYRKGTGDACFFSCQSIKKAKKFKDPKDSENAQLVTNISYTFSITRIAHYVKCIMRDNIGSSANAPYIKDTLTKWINKYITTVVNPDDLTLRYYPFKAASVEVVEQEGMIGWYSCSIGILPHIQFEGMDVELRLDARL</sequence>
<protein>
    <submittedName>
        <fullName evidence="3">Type IV secretion system protein, VipB-like</fullName>
    </submittedName>
</protein>
<dbReference type="PANTHER" id="PTHR35565:SF1">
    <property type="entry name" value="TYPE VI SECRETION SYSTEM CONTRACTILE SHEATH LARGE SUBUNIT"/>
    <property type="match status" value="1"/>
</dbReference>
<dbReference type="EMBL" id="CP061799">
    <property type="protein sequence ID" value="QTA81199.1"/>
    <property type="molecule type" value="Genomic_DNA"/>
</dbReference>
<proteinExistence type="predicted"/>
<organism evidence="3 4">
    <name type="scientific">Desulfonema limicola</name>
    <dbReference type="NCBI Taxonomy" id="45656"/>
    <lineage>
        <taxon>Bacteria</taxon>
        <taxon>Pseudomonadati</taxon>
        <taxon>Thermodesulfobacteriota</taxon>
        <taxon>Desulfobacteria</taxon>
        <taxon>Desulfobacterales</taxon>
        <taxon>Desulfococcaceae</taxon>
        <taxon>Desulfonema</taxon>
    </lineage>
</organism>
<reference evidence="3" key="1">
    <citation type="journal article" date="2021" name="Microb. Physiol.">
        <title>Proteogenomic Insights into the Physiology of Marine, Sulfate-Reducing, Filamentous Desulfonema limicola and Desulfonema magnum.</title>
        <authorList>
            <person name="Schnaars V."/>
            <person name="Wohlbrand L."/>
            <person name="Scheve S."/>
            <person name="Hinrichs C."/>
            <person name="Reinhardt R."/>
            <person name="Rabus R."/>
        </authorList>
    </citation>
    <scope>NUCLEOTIDE SEQUENCE</scope>
    <source>
        <strain evidence="3">5ac10</strain>
    </source>
</reference>
<dbReference type="KEGG" id="dli:dnl_35300"/>
<dbReference type="Pfam" id="PF05943">
    <property type="entry name" value="VipB"/>
    <property type="match status" value="1"/>
</dbReference>
<dbReference type="InterPro" id="IPR044032">
    <property type="entry name" value="TssC1_C"/>
</dbReference>
<gene>
    <name evidence="3" type="ORF">dnl_35300</name>
</gene>
<dbReference type="AlphaFoldDB" id="A0A975B900"/>
<dbReference type="PANTHER" id="PTHR35565">
    <property type="entry name" value="CYTOPLASMIC PROTEIN-RELATED"/>
    <property type="match status" value="1"/>
</dbReference>
<dbReference type="NCBIfam" id="TIGR03355">
    <property type="entry name" value="VI_chp_2"/>
    <property type="match status" value="1"/>
</dbReference>
<evidence type="ECO:0000313" key="4">
    <source>
        <dbReference type="Proteomes" id="UP000663720"/>
    </source>
</evidence>
<feature type="domain" description="TssC1 N-terminal" evidence="1">
    <location>
        <begin position="82"/>
        <end position="382"/>
    </location>
</feature>
<accession>A0A975B900</accession>
<feature type="domain" description="TssC1 C-terminal" evidence="2">
    <location>
        <begin position="392"/>
        <end position="502"/>
    </location>
</feature>